<dbReference type="CDD" id="cd07377">
    <property type="entry name" value="WHTH_GntR"/>
    <property type="match status" value="1"/>
</dbReference>
<keyword evidence="3" id="KW-0804">Transcription</keyword>
<keyword evidence="6" id="KW-1185">Reference proteome</keyword>
<organism evidence="5 6">
    <name type="scientific">Terrisporobacter mayombei</name>
    <dbReference type="NCBI Taxonomy" id="1541"/>
    <lineage>
        <taxon>Bacteria</taxon>
        <taxon>Bacillati</taxon>
        <taxon>Bacillota</taxon>
        <taxon>Clostridia</taxon>
        <taxon>Peptostreptococcales</taxon>
        <taxon>Peptostreptococcaceae</taxon>
        <taxon>Terrisporobacter</taxon>
    </lineage>
</organism>
<accession>A0ABY9Q6A2</accession>
<proteinExistence type="predicted"/>
<feature type="domain" description="HTH gntR-type" evidence="4">
    <location>
        <begin position="10"/>
        <end position="78"/>
    </location>
</feature>
<evidence type="ECO:0000256" key="1">
    <source>
        <dbReference type="ARBA" id="ARBA00023015"/>
    </source>
</evidence>
<sequence>MLKLILNDHEPIFIQISKAIEDEILSGCVDEDMQIPSTTELSKLYKINPATVLKGINILVDNRVLYKKRGIGMFVSKGAKEVIKKSRKENFKNIYIKDLIQEASKLDIEKEELLDMIKNFKG</sequence>
<evidence type="ECO:0000313" key="5">
    <source>
        <dbReference type="EMBL" id="WMT82779.1"/>
    </source>
</evidence>
<keyword evidence="1" id="KW-0805">Transcription regulation</keyword>
<dbReference type="SMART" id="SM00345">
    <property type="entry name" value="HTH_GNTR"/>
    <property type="match status" value="1"/>
</dbReference>
<evidence type="ECO:0000256" key="3">
    <source>
        <dbReference type="ARBA" id="ARBA00023163"/>
    </source>
</evidence>
<gene>
    <name evidence="5" type="ORF">TEMA_32710</name>
</gene>
<dbReference type="RefSeq" id="WP_331476755.1">
    <property type="nucleotide sequence ID" value="NZ_CP101637.1"/>
</dbReference>
<dbReference type="PANTHER" id="PTHR38445:SF10">
    <property type="entry name" value="GNTR-FAMILY TRANSCRIPTIONAL REGULATOR"/>
    <property type="match status" value="1"/>
</dbReference>
<dbReference type="InterPro" id="IPR036390">
    <property type="entry name" value="WH_DNA-bd_sf"/>
</dbReference>
<dbReference type="SUPFAM" id="SSF46785">
    <property type="entry name" value="Winged helix' DNA-binding domain"/>
    <property type="match status" value="1"/>
</dbReference>
<dbReference type="PROSITE" id="PS50949">
    <property type="entry name" value="HTH_GNTR"/>
    <property type="match status" value="1"/>
</dbReference>
<dbReference type="Proteomes" id="UP001235030">
    <property type="component" value="Chromosome"/>
</dbReference>
<dbReference type="Pfam" id="PF00392">
    <property type="entry name" value="GntR"/>
    <property type="match status" value="1"/>
</dbReference>
<protein>
    <recommendedName>
        <fullName evidence="4">HTH gntR-type domain-containing protein</fullName>
    </recommendedName>
</protein>
<dbReference type="InterPro" id="IPR000524">
    <property type="entry name" value="Tscrpt_reg_HTH_GntR"/>
</dbReference>
<reference evidence="5 6" key="1">
    <citation type="submission" date="2022-07" db="EMBL/GenBank/DDBJ databases">
        <title>Genome sequence of Terrisporobacter mayombei DSM6539.</title>
        <authorList>
            <person name="Boeer T."/>
            <person name="Bengelsdorf F.R."/>
            <person name="Daniel R."/>
            <person name="Poehlein A."/>
        </authorList>
    </citation>
    <scope>NUCLEOTIDE SEQUENCE [LARGE SCALE GENOMIC DNA]</scope>
    <source>
        <strain evidence="5 6">DSM 6539</strain>
    </source>
</reference>
<dbReference type="PANTHER" id="PTHR38445">
    <property type="entry name" value="HTH-TYPE TRANSCRIPTIONAL REPRESSOR YTRA"/>
    <property type="match status" value="1"/>
</dbReference>
<dbReference type="EMBL" id="CP101637">
    <property type="protein sequence ID" value="WMT82779.1"/>
    <property type="molecule type" value="Genomic_DNA"/>
</dbReference>
<dbReference type="InterPro" id="IPR036388">
    <property type="entry name" value="WH-like_DNA-bd_sf"/>
</dbReference>
<keyword evidence="2" id="KW-0238">DNA-binding</keyword>
<evidence type="ECO:0000256" key="2">
    <source>
        <dbReference type="ARBA" id="ARBA00023125"/>
    </source>
</evidence>
<dbReference type="Gene3D" id="1.10.10.10">
    <property type="entry name" value="Winged helix-like DNA-binding domain superfamily/Winged helix DNA-binding domain"/>
    <property type="match status" value="1"/>
</dbReference>
<evidence type="ECO:0000259" key="4">
    <source>
        <dbReference type="PROSITE" id="PS50949"/>
    </source>
</evidence>
<name>A0ABY9Q6A2_9FIRM</name>
<evidence type="ECO:0000313" key="6">
    <source>
        <dbReference type="Proteomes" id="UP001235030"/>
    </source>
</evidence>